<feature type="transmembrane region" description="Helical" evidence="1">
    <location>
        <begin position="81"/>
        <end position="109"/>
    </location>
</feature>
<evidence type="ECO:0000313" key="4">
    <source>
        <dbReference type="EMBL" id="MTR62614.1"/>
    </source>
</evidence>
<reference evidence="4 5" key="1">
    <citation type="journal article" date="2019" name="Nat. Med.">
        <title>A library of human gut bacterial isolates paired with longitudinal multiomics data enables mechanistic microbiome research.</title>
        <authorList>
            <person name="Poyet M."/>
            <person name="Groussin M."/>
            <person name="Gibbons S.M."/>
            <person name="Avila-Pacheco J."/>
            <person name="Jiang X."/>
            <person name="Kearney S.M."/>
            <person name="Perrotta A.R."/>
            <person name="Berdy B."/>
            <person name="Zhao S."/>
            <person name="Lieberman T.D."/>
            <person name="Swanson P.K."/>
            <person name="Smith M."/>
            <person name="Roesemann S."/>
            <person name="Alexander J.E."/>
            <person name="Rich S.A."/>
            <person name="Livny J."/>
            <person name="Vlamakis H."/>
            <person name="Clish C."/>
            <person name="Bullock K."/>
            <person name="Deik A."/>
            <person name="Scott J."/>
            <person name="Pierce K.A."/>
            <person name="Xavier R.J."/>
            <person name="Alm E.J."/>
        </authorList>
    </citation>
    <scope>NUCLEOTIDE SEQUENCE [LARGE SCALE GENOMIC DNA]</scope>
    <source>
        <strain evidence="4 5">BIOML-A10</strain>
    </source>
</reference>
<proteinExistence type="predicted"/>
<dbReference type="EMBL" id="JAQMJV010000019">
    <property type="protein sequence ID" value="MDB8620603.1"/>
    <property type="molecule type" value="Genomic_DNA"/>
</dbReference>
<accession>A0A428B3M2</accession>
<evidence type="ECO:0000313" key="3">
    <source>
        <dbReference type="EMBL" id="MDB8620603.1"/>
    </source>
</evidence>
<organism evidence="4 5">
    <name type="scientific">Streptococcus parasanguinis</name>
    <dbReference type="NCBI Taxonomy" id="1318"/>
    <lineage>
        <taxon>Bacteria</taxon>
        <taxon>Bacillati</taxon>
        <taxon>Bacillota</taxon>
        <taxon>Bacilli</taxon>
        <taxon>Lactobacillales</taxon>
        <taxon>Streptococcaceae</taxon>
        <taxon>Streptococcus</taxon>
    </lineage>
</organism>
<evidence type="ECO:0000259" key="2">
    <source>
        <dbReference type="Pfam" id="PF04024"/>
    </source>
</evidence>
<feature type="transmembrane region" description="Helical" evidence="1">
    <location>
        <begin position="37"/>
        <end position="60"/>
    </location>
</feature>
<reference evidence="3" key="2">
    <citation type="submission" date="2023-01" db="EMBL/GenBank/DDBJ databases">
        <title>Human gut microbiome strain richness.</title>
        <authorList>
            <person name="Chen-Liaw A."/>
        </authorList>
    </citation>
    <scope>NUCLEOTIDE SEQUENCE</scope>
    <source>
        <strain evidence="3">1001262st2_G8_1001262B_160229</strain>
    </source>
</reference>
<dbReference type="Pfam" id="PF04024">
    <property type="entry name" value="PspC"/>
    <property type="match status" value="1"/>
</dbReference>
<evidence type="ECO:0000313" key="5">
    <source>
        <dbReference type="Proteomes" id="UP000462658"/>
    </source>
</evidence>
<feature type="domain" description="Phage shock protein PspC N-terminal" evidence="2">
    <location>
        <begin position="12"/>
        <end position="61"/>
    </location>
</feature>
<keyword evidence="1" id="KW-0812">Transmembrane</keyword>
<dbReference type="RefSeq" id="WP_049499704.1">
    <property type="nucleotide sequence ID" value="NZ_JADMUA010000004.1"/>
</dbReference>
<dbReference type="Proteomes" id="UP001212685">
    <property type="component" value="Unassembled WGS sequence"/>
</dbReference>
<dbReference type="EMBL" id="WMZA01000002">
    <property type="protein sequence ID" value="MTR62614.1"/>
    <property type="molecule type" value="Genomic_DNA"/>
</dbReference>
<comment type="caution">
    <text evidence="4">The sequence shown here is derived from an EMBL/GenBank/DDBJ whole genome shotgun (WGS) entry which is preliminary data.</text>
</comment>
<protein>
    <submittedName>
        <fullName evidence="4">PspC domain-containing protein</fullName>
    </submittedName>
</protein>
<keyword evidence="1" id="KW-0472">Membrane</keyword>
<gene>
    <name evidence="4" type="ORF">GMC80_04460</name>
    <name evidence="3" type="ORF">PNV36_09395</name>
</gene>
<evidence type="ECO:0000256" key="1">
    <source>
        <dbReference type="SAM" id="Phobius"/>
    </source>
</evidence>
<keyword evidence="1" id="KW-1133">Transmembrane helix</keyword>
<dbReference type="Proteomes" id="UP000462658">
    <property type="component" value="Unassembled WGS sequence"/>
</dbReference>
<name>A0A428B3M2_STRPA</name>
<sequence>MKEFLADFQVDTEHKEIAGVCAGIARYFNVDPLMIRALAVLLFLSSIEISLLTVISYAFLAGWMGNESLEVVIKKSGYKILFFYLVAILLNSFGDQVLTATFGFGHALVQGLLGLF</sequence>
<dbReference type="InterPro" id="IPR007168">
    <property type="entry name" value="Phageshock_PspC_N"/>
</dbReference>
<dbReference type="AlphaFoldDB" id="A0A428B3M2"/>